<protein>
    <submittedName>
        <fullName evidence="1">Uncharacterized protein</fullName>
    </submittedName>
</protein>
<proteinExistence type="predicted"/>
<organism evidence="1 2">
    <name type="scientific">Paraburkholderia steynii</name>
    <dbReference type="NCBI Taxonomy" id="1245441"/>
    <lineage>
        <taxon>Bacteria</taxon>
        <taxon>Pseudomonadati</taxon>
        <taxon>Pseudomonadota</taxon>
        <taxon>Betaproteobacteria</taxon>
        <taxon>Burkholderiales</taxon>
        <taxon>Burkholderiaceae</taxon>
        <taxon>Paraburkholderia</taxon>
    </lineage>
</organism>
<comment type="caution">
    <text evidence="1">The sequence shown here is derived from an EMBL/GenBank/DDBJ whole genome shotgun (WGS) entry which is preliminary data.</text>
</comment>
<dbReference type="EMBL" id="MWML01000807">
    <property type="protein sequence ID" value="TCG02729.1"/>
    <property type="molecule type" value="Genomic_DNA"/>
</dbReference>
<accession>A0A4R0X7W1</accession>
<reference evidence="1 2" key="1">
    <citation type="submission" date="2017-02" db="EMBL/GenBank/DDBJ databases">
        <title>Paraburkholderia sophoroidis sp. nov. and Paraburkholderia steynii sp. nov. rhizobial symbionts of the fynbos legume Hypocalyptus sophoroides.</title>
        <authorList>
            <person name="Steenkamp E.T."/>
            <person name="Beukes C.W."/>
            <person name="Van Zyl E."/>
            <person name="Avontuur J."/>
            <person name="Chan W.Y."/>
            <person name="Hassen A."/>
            <person name="Palmer M."/>
            <person name="Mthombeni L."/>
            <person name="Phalane F."/>
            <person name="Sereme K."/>
            <person name="Venter S.N."/>
        </authorList>
    </citation>
    <scope>NUCLEOTIDE SEQUENCE [LARGE SCALE GENOMIC DNA]</scope>
    <source>
        <strain evidence="1 2">HC1.1ba</strain>
    </source>
</reference>
<dbReference type="Proteomes" id="UP000294200">
    <property type="component" value="Unassembled WGS sequence"/>
</dbReference>
<gene>
    <name evidence="1" type="ORF">BZM27_53680</name>
</gene>
<dbReference type="AlphaFoldDB" id="A0A4R0X7W1"/>
<sequence>MFYERFDRLMIPLDNIVPIHVPCSGSEGSGDATYLCVLFRTNIELCAAASENFRRSATDDRVRLMQR</sequence>
<keyword evidence="2" id="KW-1185">Reference proteome</keyword>
<name>A0A4R0X7W1_9BURK</name>
<evidence type="ECO:0000313" key="1">
    <source>
        <dbReference type="EMBL" id="TCG02729.1"/>
    </source>
</evidence>
<evidence type="ECO:0000313" key="2">
    <source>
        <dbReference type="Proteomes" id="UP000294200"/>
    </source>
</evidence>